<name>A0A813EQU4_POLGL</name>
<dbReference type="Proteomes" id="UP000654075">
    <property type="component" value="Unassembled WGS sequence"/>
</dbReference>
<evidence type="ECO:0000313" key="2">
    <source>
        <dbReference type="Proteomes" id="UP000654075"/>
    </source>
</evidence>
<proteinExistence type="predicted"/>
<dbReference type="AlphaFoldDB" id="A0A813EQU4"/>
<keyword evidence="2" id="KW-1185">Reference proteome</keyword>
<comment type="caution">
    <text evidence="1">The sequence shown here is derived from an EMBL/GenBank/DDBJ whole genome shotgun (WGS) entry which is preliminary data.</text>
</comment>
<reference evidence="1" key="1">
    <citation type="submission" date="2021-02" db="EMBL/GenBank/DDBJ databases">
        <authorList>
            <person name="Dougan E. K."/>
            <person name="Rhodes N."/>
            <person name="Thang M."/>
            <person name="Chan C."/>
        </authorList>
    </citation>
    <scope>NUCLEOTIDE SEQUENCE</scope>
</reference>
<dbReference type="EMBL" id="CAJNNV010014548">
    <property type="protein sequence ID" value="CAE8602691.1"/>
    <property type="molecule type" value="Genomic_DNA"/>
</dbReference>
<accession>A0A813EQU4</accession>
<protein>
    <submittedName>
        <fullName evidence="1">Uncharacterized protein</fullName>
    </submittedName>
</protein>
<gene>
    <name evidence="1" type="ORF">PGLA1383_LOCUS20930</name>
</gene>
<evidence type="ECO:0000313" key="1">
    <source>
        <dbReference type="EMBL" id="CAE8602691.1"/>
    </source>
</evidence>
<sequence length="276" mass="29166">MIVVDMMPDIYKESKKDHMDNSEAEEKYPKADNTLVDAKVILNIGQVRGFELIHAVMEGTVMEEDEPMDEVFSVVVGMKRYVAASDGVFSGRARPGGGEARTGDQIMGEGNGVESFFGRGGSGGRAYRHVIYLRTPRKVGEDQAMLKNRNAGKTGASHSEADVGIGVRRWPGGADGLCGGAAGEVSYEKKTEVPAVRHQGRSECRADGPGIGGGGAGWYLGVRPGVICSSAGIGEEGDGRCSRCLMRLDRRSLSGVSGSEGLGAAAADVERRILRG</sequence>
<organism evidence="1 2">
    <name type="scientific">Polarella glacialis</name>
    <name type="common">Dinoflagellate</name>
    <dbReference type="NCBI Taxonomy" id="89957"/>
    <lineage>
        <taxon>Eukaryota</taxon>
        <taxon>Sar</taxon>
        <taxon>Alveolata</taxon>
        <taxon>Dinophyceae</taxon>
        <taxon>Suessiales</taxon>
        <taxon>Suessiaceae</taxon>
        <taxon>Polarella</taxon>
    </lineage>
</organism>